<comment type="caution">
    <text evidence="1">The sequence shown here is derived from an EMBL/GenBank/DDBJ whole genome shotgun (WGS) entry which is preliminary data.</text>
</comment>
<keyword evidence="2" id="KW-1185">Reference proteome</keyword>
<organism evidence="1 2">
    <name type="scientific">Tetragenococcus solitarius</name>
    <dbReference type="NCBI Taxonomy" id="71453"/>
    <lineage>
        <taxon>Bacteria</taxon>
        <taxon>Bacillati</taxon>
        <taxon>Bacillota</taxon>
        <taxon>Bacilli</taxon>
        <taxon>Lactobacillales</taxon>
        <taxon>Enterococcaceae</taxon>
        <taxon>Tetragenococcus</taxon>
    </lineage>
</organism>
<evidence type="ECO:0000313" key="1">
    <source>
        <dbReference type="EMBL" id="GAA3012154.1"/>
    </source>
</evidence>
<evidence type="ECO:0000313" key="2">
    <source>
        <dbReference type="Proteomes" id="UP001501577"/>
    </source>
</evidence>
<reference evidence="1 2" key="1">
    <citation type="journal article" date="2019" name="Int. J. Syst. Evol. Microbiol.">
        <title>The Global Catalogue of Microorganisms (GCM) 10K type strain sequencing project: providing services to taxonomists for standard genome sequencing and annotation.</title>
        <authorList>
            <consortium name="The Broad Institute Genomics Platform"/>
            <consortium name="The Broad Institute Genome Sequencing Center for Infectious Disease"/>
            <person name="Wu L."/>
            <person name="Ma J."/>
        </authorList>
    </citation>
    <scope>NUCLEOTIDE SEQUENCE [LARGE SCALE GENOMIC DNA]</scope>
    <source>
        <strain evidence="1 2">JCM 8736</strain>
    </source>
</reference>
<sequence length="63" mass="7883">MVYFSRKHENLVHEKIVELSPDKKYPRRYLEMVEKEHEMQNRPTFNTLFQEIEKRTCAFFRFS</sequence>
<dbReference type="Proteomes" id="UP001501577">
    <property type="component" value="Unassembled WGS sequence"/>
</dbReference>
<dbReference type="EMBL" id="BAAAXQ010000014">
    <property type="protein sequence ID" value="GAA3012154.1"/>
    <property type="molecule type" value="Genomic_DNA"/>
</dbReference>
<accession>A0ABN3Y0K3</accession>
<gene>
    <name evidence="1" type="ORF">GCM10019998_05540</name>
</gene>
<name>A0ABN3Y0K3_9ENTE</name>
<proteinExistence type="predicted"/>
<protein>
    <submittedName>
        <fullName evidence="1">Uncharacterized protein</fullName>
    </submittedName>
</protein>